<comment type="caution">
    <text evidence="1">The sequence shown here is derived from an EMBL/GenBank/DDBJ whole genome shotgun (WGS) entry which is preliminary data.</text>
</comment>
<organism evidence="1 2">
    <name type="scientific">Meiothermus luteus</name>
    <dbReference type="NCBI Taxonomy" id="2026184"/>
    <lineage>
        <taxon>Bacteria</taxon>
        <taxon>Thermotogati</taxon>
        <taxon>Deinococcota</taxon>
        <taxon>Deinococci</taxon>
        <taxon>Thermales</taxon>
        <taxon>Thermaceae</taxon>
        <taxon>Meiothermus</taxon>
    </lineage>
</organism>
<dbReference type="InterPro" id="IPR036649">
    <property type="entry name" value="Pyrophosphatase_sf"/>
</dbReference>
<dbReference type="GO" id="GO:0005737">
    <property type="term" value="C:cytoplasm"/>
    <property type="evidence" value="ECO:0007669"/>
    <property type="project" value="InterPro"/>
</dbReference>
<name>A0A399EPS2_9DEIN</name>
<dbReference type="EMBL" id="QWKZ01000051">
    <property type="protein sequence ID" value="RIH85039.1"/>
    <property type="molecule type" value="Genomic_DNA"/>
</dbReference>
<sequence>MIVEWSLGSPQRFHWDGSKLVPRDPPWRAEWGLPPVNYGQIPGYFNPADQAELDAIWASREPVAAGSWLEGQVLGMVWVQDGDHKIILGEPGHLQNLDMAGLWAWFEGRRPRLAGPEEAMAFILSLSRALQRQGIEQVKEQ</sequence>
<keyword evidence="2" id="KW-1185">Reference proteome</keyword>
<dbReference type="GO" id="GO:0004427">
    <property type="term" value="F:inorganic diphosphate phosphatase activity"/>
    <property type="evidence" value="ECO:0007669"/>
    <property type="project" value="InterPro"/>
</dbReference>
<dbReference type="SUPFAM" id="SSF50324">
    <property type="entry name" value="Inorganic pyrophosphatase"/>
    <property type="match status" value="1"/>
</dbReference>
<dbReference type="GO" id="GO:0006796">
    <property type="term" value="P:phosphate-containing compound metabolic process"/>
    <property type="evidence" value="ECO:0007669"/>
    <property type="project" value="InterPro"/>
</dbReference>
<proteinExistence type="predicted"/>
<dbReference type="Proteomes" id="UP000265800">
    <property type="component" value="Unassembled WGS sequence"/>
</dbReference>
<dbReference type="RefSeq" id="WP_245958914.1">
    <property type="nucleotide sequence ID" value="NZ_QWKZ01000051.1"/>
</dbReference>
<dbReference type="GO" id="GO:0000287">
    <property type="term" value="F:magnesium ion binding"/>
    <property type="evidence" value="ECO:0007669"/>
    <property type="project" value="InterPro"/>
</dbReference>
<dbReference type="AlphaFoldDB" id="A0A399EPS2"/>
<dbReference type="Gene3D" id="3.90.80.10">
    <property type="entry name" value="Inorganic pyrophosphatase"/>
    <property type="match status" value="1"/>
</dbReference>
<evidence type="ECO:0000313" key="2">
    <source>
        <dbReference type="Proteomes" id="UP000265800"/>
    </source>
</evidence>
<accession>A0A399EPS2</accession>
<gene>
    <name evidence="1" type="ORF">Mlute_01691</name>
</gene>
<protein>
    <submittedName>
        <fullName evidence="1">Uncharacterized protein</fullName>
    </submittedName>
</protein>
<reference evidence="1 2" key="1">
    <citation type="submission" date="2018-08" db="EMBL/GenBank/DDBJ databases">
        <title>Meiothermus luteus KCTC 52599 genome sequencing project.</title>
        <authorList>
            <person name="Da Costa M.S."/>
            <person name="Albuquerque L."/>
            <person name="Raposo P."/>
            <person name="Froufe H.J.C."/>
            <person name="Barroso C.S."/>
            <person name="Egas C."/>
        </authorList>
    </citation>
    <scope>NUCLEOTIDE SEQUENCE [LARGE SCALE GENOMIC DNA]</scope>
    <source>
        <strain evidence="1 2">KCTC 52599</strain>
    </source>
</reference>
<evidence type="ECO:0000313" key="1">
    <source>
        <dbReference type="EMBL" id="RIH85039.1"/>
    </source>
</evidence>